<dbReference type="RefSeq" id="WP_340267503.1">
    <property type="nucleotide sequence ID" value="NZ_JBBEOG010000002.1"/>
</dbReference>
<name>A0ABW0GMU9_9MICO</name>
<keyword evidence="2" id="KW-1185">Reference proteome</keyword>
<proteinExistence type="predicted"/>
<reference evidence="2" key="1">
    <citation type="journal article" date="2019" name="Int. J. Syst. Evol. Microbiol.">
        <title>The Global Catalogue of Microorganisms (GCM) 10K type strain sequencing project: providing services to taxonomists for standard genome sequencing and annotation.</title>
        <authorList>
            <consortium name="The Broad Institute Genomics Platform"/>
            <consortium name="The Broad Institute Genome Sequencing Center for Infectious Disease"/>
            <person name="Wu L."/>
            <person name="Ma J."/>
        </authorList>
    </citation>
    <scope>NUCLEOTIDE SEQUENCE [LARGE SCALE GENOMIC DNA]</scope>
    <source>
        <strain evidence="2">CCUG 43114</strain>
    </source>
</reference>
<protein>
    <submittedName>
        <fullName evidence="1">Uncharacterized protein</fullName>
    </submittedName>
</protein>
<organism evidence="1 2">
    <name type="scientific">Aquipuribacter nitratireducens</name>
    <dbReference type="NCBI Taxonomy" id="650104"/>
    <lineage>
        <taxon>Bacteria</taxon>
        <taxon>Bacillati</taxon>
        <taxon>Actinomycetota</taxon>
        <taxon>Actinomycetes</taxon>
        <taxon>Micrococcales</taxon>
        <taxon>Intrasporangiaceae</taxon>
        <taxon>Aquipuribacter</taxon>
    </lineage>
</organism>
<gene>
    <name evidence="1" type="ORF">ACFPJ6_08705</name>
</gene>
<dbReference type="Proteomes" id="UP001596122">
    <property type="component" value="Unassembled WGS sequence"/>
</dbReference>
<sequence length="71" mass="7730">MRWLITVASGTDLQQLDALVRAAHGSLRDLDAVPMGPEELVVFAEGPVDLPRRLDCPPVLGVHPDSEPEPY</sequence>
<evidence type="ECO:0000313" key="2">
    <source>
        <dbReference type="Proteomes" id="UP001596122"/>
    </source>
</evidence>
<comment type="caution">
    <text evidence="1">The sequence shown here is derived from an EMBL/GenBank/DDBJ whole genome shotgun (WGS) entry which is preliminary data.</text>
</comment>
<dbReference type="EMBL" id="JBHSLD010000007">
    <property type="protein sequence ID" value="MFC5380868.1"/>
    <property type="molecule type" value="Genomic_DNA"/>
</dbReference>
<accession>A0ABW0GMU9</accession>
<evidence type="ECO:0000313" key="1">
    <source>
        <dbReference type="EMBL" id="MFC5380868.1"/>
    </source>
</evidence>